<protein>
    <recommendedName>
        <fullName evidence="3">SIR2-like domain-containing protein</fullName>
    </recommendedName>
</protein>
<dbReference type="Proteomes" id="UP001236369">
    <property type="component" value="Unassembled WGS sequence"/>
</dbReference>
<accession>A0ABU0HRQ9</accession>
<reference evidence="1 2" key="1">
    <citation type="submission" date="2023-07" db="EMBL/GenBank/DDBJ databases">
        <title>Genomic Encyclopedia of Type Strains, Phase IV (KMG-IV): sequencing the most valuable type-strain genomes for metagenomic binning, comparative biology and taxonomic classification.</title>
        <authorList>
            <person name="Goeker M."/>
        </authorList>
    </citation>
    <scope>NUCLEOTIDE SEQUENCE [LARGE SCALE GENOMIC DNA]</scope>
    <source>
        <strain evidence="1 2">DSM 19562</strain>
    </source>
</reference>
<comment type="caution">
    <text evidence="1">The sequence shown here is derived from an EMBL/GenBank/DDBJ whole genome shotgun (WGS) entry which is preliminary data.</text>
</comment>
<keyword evidence="2" id="KW-1185">Reference proteome</keyword>
<proteinExistence type="predicted"/>
<dbReference type="EMBL" id="JAUSVV010000019">
    <property type="protein sequence ID" value="MDQ0445013.1"/>
    <property type="molecule type" value="Genomic_DNA"/>
</dbReference>
<evidence type="ECO:0000313" key="1">
    <source>
        <dbReference type="EMBL" id="MDQ0445013.1"/>
    </source>
</evidence>
<dbReference type="Pfam" id="PF13289">
    <property type="entry name" value="SIR2_2"/>
    <property type="match status" value="1"/>
</dbReference>
<name>A0ABU0HRQ9_9HYPH</name>
<sequence length="450" mass="48967">MAKIRRTKGGGLDAAVRARLLASMEAGRLVLLCGAGLSMAPPSSLPSAWTVAARCYDRYVMSIDPACPQELRGDLESLAEIFAKEDMLGSVFIDALVPWEDFVRPPNVGHAAVADFLITRLAAGVVSANYDTLIERRAQEYGFDLLASLDGDEAKVQARKHAPLLKFHGCSVRERRATVWTASQLTEDRVIAARIEKTKTWMAHHLRESDLLVVGFWSDWSYLNTVLAEALTGVAPLSVTLVDLAPEDVLQAKAPELWTLANSENVRFTHVQRSGAEVLDELRRAFSQAYLRKVLHAGRAALESELGAECEAGWLDPPDLGSEELYDLRRDAEGVPATAAATLRNPGPSEVLGYAHLLLRRAGASQTPVGYDLAGRRIRVVNGSGMLLQTVQDRFRETPFEVADIVVCAGATDVGLPLNVVREGRPGDIIRPSASAAWLDLSAARRELDV</sequence>
<organism evidence="1 2">
    <name type="scientific">Methylobacterium persicinum</name>
    <dbReference type="NCBI Taxonomy" id="374426"/>
    <lineage>
        <taxon>Bacteria</taxon>
        <taxon>Pseudomonadati</taxon>
        <taxon>Pseudomonadota</taxon>
        <taxon>Alphaproteobacteria</taxon>
        <taxon>Hyphomicrobiales</taxon>
        <taxon>Methylobacteriaceae</taxon>
        <taxon>Methylobacterium</taxon>
    </lineage>
</organism>
<evidence type="ECO:0000313" key="2">
    <source>
        <dbReference type="Proteomes" id="UP001236369"/>
    </source>
</evidence>
<gene>
    <name evidence="1" type="ORF">QO016_004539</name>
</gene>
<dbReference type="RefSeq" id="WP_238248298.1">
    <property type="nucleotide sequence ID" value="NZ_BPQX01000017.1"/>
</dbReference>
<evidence type="ECO:0008006" key="3">
    <source>
        <dbReference type="Google" id="ProtNLM"/>
    </source>
</evidence>